<reference evidence="3 4" key="1">
    <citation type="submission" date="2019-01" db="EMBL/GenBank/DDBJ databases">
        <title>Pseudoxanthomonas composti sp. nov., isolated from compost.</title>
        <authorList>
            <person name="Yang G."/>
        </authorList>
    </citation>
    <scope>NUCLEOTIDE SEQUENCE [LARGE SCALE GENOMIC DNA]</scope>
    <source>
        <strain evidence="3 4">GSS15</strain>
    </source>
</reference>
<sequence length="104" mass="11685">MPRSSASLLDSRPHAVDPQLDRVLRRAVVLGALAVLLIPAARGHSDWLGWMPLWLLGMPLVAWWALHRFPLPARPRRRSRLQARRRVGPQARRRPVAAGLARAA</sequence>
<name>A0A4V1N0M3_9GAMM</name>
<feature type="region of interest" description="Disordered" evidence="1">
    <location>
        <begin position="80"/>
        <end position="104"/>
    </location>
</feature>
<keyword evidence="2" id="KW-0472">Membrane</keyword>
<evidence type="ECO:0008006" key="5">
    <source>
        <dbReference type="Google" id="ProtNLM"/>
    </source>
</evidence>
<keyword evidence="2" id="KW-1133">Transmembrane helix</keyword>
<dbReference type="Proteomes" id="UP000289784">
    <property type="component" value="Unassembled WGS sequence"/>
</dbReference>
<evidence type="ECO:0000256" key="2">
    <source>
        <dbReference type="SAM" id="Phobius"/>
    </source>
</evidence>
<keyword evidence="2" id="KW-0812">Transmembrane</keyword>
<feature type="transmembrane region" description="Helical" evidence="2">
    <location>
        <begin position="23"/>
        <end position="41"/>
    </location>
</feature>
<dbReference type="AlphaFoldDB" id="A0A4V1N0M3"/>
<feature type="compositionally biased region" description="Basic residues" evidence="1">
    <location>
        <begin position="80"/>
        <end position="95"/>
    </location>
</feature>
<dbReference type="RefSeq" id="WP_129472718.1">
    <property type="nucleotide sequence ID" value="NZ_SAWZ01000018.1"/>
</dbReference>
<feature type="transmembrane region" description="Helical" evidence="2">
    <location>
        <begin position="47"/>
        <end position="66"/>
    </location>
</feature>
<proteinExistence type="predicted"/>
<accession>A0A4V1N0M3</accession>
<dbReference type="EMBL" id="SAWZ01000018">
    <property type="protein sequence ID" value="RXQ98744.1"/>
    <property type="molecule type" value="Genomic_DNA"/>
</dbReference>
<organism evidence="3 4">
    <name type="scientific">Pseudoxanthomonas composti</name>
    <dbReference type="NCBI Taxonomy" id="2137479"/>
    <lineage>
        <taxon>Bacteria</taxon>
        <taxon>Pseudomonadati</taxon>
        <taxon>Pseudomonadota</taxon>
        <taxon>Gammaproteobacteria</taxon>
        <taxon>Lysobacterales</taxon>
        <taxon>Lysobacteraceae</taxon>
        <taxon>Pseudoxanthomonas</taxon>
    </lineage>
</organism>
<evidence type="ECO:0000313" key="3">
    <source>
        <dbReference type="EMBL" id="RXQ98744.1"/>
    </source>
</evidence>
<keyword evidence="4" id="KW-1185">Reference proteome</keyword>
<protein>
    <recommendedName>
        <fullName evidence="5">Transmembrane protein</fullName>
    </recommendedName>
</protein>
<comment type="caution">
    <text evidence="3">The sequence shown here is derived from an EMBL/GenBank/DDBJ whole genome shotgun (WGS) entry which is preliminary data.</text>
</comment>
<evidence type="ECO:0000256" key="1">
    <source>
        <dbReference type="SAM" id="MobiDB-lite"/>
    </source>
</evidence>
<gene>
    <name evidence="3" type="ORF">EPA99_18380</name>
</gene>
<evidence type="ECO:0000313" key="4">
    <source>
        <dbReference type="Proteomes" id="UP000289784"/>
    </source>
</evidence>